<dbReference type="InterPro" id="IPR029063">
    <property type="entry name" value="SAM-dependent_MTases_sf"/>
</dbReference>
<accession>A0A364RDA6</accession>
<organism evidence="2 3">
    <name type="scientific">Pontibacter arcticus</name>
    <dbReference type="NCBI Taxonomy" id="2080288"/>
    <lineage>
        <taxon>Bacteria</taxon>
        <taxon>Pseudomonadati</taxon>
        <taxon>Bacteroidota</taxon>
        <taxon>Cytophagia</taxon>
        <taxon>Cytophagales</taxon>
        <taxon>Hymenobacteraceae</taxon>
        <taxon>Pontibacter</taxon>
    </lineage>
</organism>
<keyword evidence="2" id="KW-0489">Methyltransferase</keyword>
<gene>
    <name evidence="2" type="ORF">DP923_11165</name>
</gene>
<dbReference type="SUPFAM" id="SSF53335">
    <property type="entry name" value="S-adenosyl-L-methionine-dependent methyltransferases"/>
    <property type="match status" value="1"/>
</dbReference>
<dbReference type="InterPro" id="IPR013217">
    <property type="entry name" value="Methyltransf_12"/>
</dbReference>
<dbReference type="Gene3D" id="3.40.50.150">
    <property type="entry name" value="Vaccinia Virus protein VP39"/>
    <property type="match status" value="1"/>
</dbReference>
<dbReference type="OrthoDB" id="836632at2"/>
<dbReference type="RefSeq" id="WP_112305933.1">
    <property type="nucleotide sequence ID" value="NZ_QMDV01000003.1"/>
</dbReference>
<evidence type="ECO:0000313" key="2">
    <source>
        <dbReference type="EMBL" id="RAU82340.1"/>
    </source>
</evidence>
<dbReference type="GO" id="GO:0032259">
    <property type="term" value="P:methylation"/>
    <property type="evidence" value="ECO:0007669"/>
    <property type="project" value="UniProtKB-KW"/>
</dbReference>
<protein>
    <submittedName>
        <fullName evidence="2">Class I SAM-dependent methyltransferase</fullName>
    </submittedName>
</protein>
<sequence>MPKLTDSGFDRVAAFYDQLAHLIFGSNLERAQGALLPHIPDHSSVLLIGGGTGWLLKQLLATRKNLSILYLEASPAMLRKARQRFQKYGQSHQANVTFRLGTEQTLQPHEQFGIIITPFLLDLFPEKRLYQLMTRLKYALAPNGFWLFTDFWPVKTSAPMWQRAIIKGMYTFFGALSEVKARQLPDYQIHFNELHLHEKYSYTFLNGLVQSKVYGEV</sequence>
<dbReference type="EMBL" id="QMDV01000003">
    <property type="protein sequence ID" value="RAU82340.1"/>
    <property type="molecule type" value="Genomic_DNA"/>
</dbReference>
<dbReference type="GO" id="GO:0008168">
    <property type="term" value="F:methyltransferase activity"/>
    <property type="evidence" value="ECO:0007669"/>
    <property type="project" value="UniProtKB-KW"/>
</dbReference>
<comment type="caution">
    <text evidence="2">The sequence shown here is derived from an EMBL/GenBank/DDBJ whole genome shotgun (WGS) entry which is preliminary data.</text>
</comment>
<dbReference type="Proteomes" id="UP000251692">
    <property type="component" value="Unassembled WGS sequence"/>
</dbReference>
<dbReference type="AlphaFoldDB" id="A0A364RDA6"/>
<evidence type="ECO:0000313" key="3">
    <source>
        <dbReference type="Proteomes" id="UP000251692"/>
    </source>
</evidence>
<feature type="domain" description="Methyltransferase type 12" evidence="1">
    <location>
        <begin position="48"/>
        <end position="145"/>
    </location>
</feature>
<name>A0A364RDA6_9BACT</name>
<reference evidence="2 3" key="1">
    <citation type="submission" date="2018-06" db="EMBL/GenBank/DDBJ databases">
        <authorList>
            <person name="Liu Z.-W."/>
        </authorList>
    </citation>
    <scope>NUCLEOTIDE SEQUENCE [LARGE SCALE GENOMIC DNA]</scope>
    <source>
        <strain evidence="2 3">2b14</strain>
    </source>
</reference>
<proteinExistence type="predicted"/>
<dbReference type="Pfam" id="PF08242">
    <property type="entry name" value="Methyltransf_12"/>
    <property type="match status" value="1"/>
</dbReference>
<keyword evidence="2" id="KW-0808">Transferase</keyword>
<keyword evidence="3" id="KW-1185">Reference proteome</keyword>
<evidence type="ECO:0000259" key="1">
    <source>
        <dbReference type="Pfam" id="PF08242"/>
    </source>
</evidence>
<reference evidence="2 3" key="2">
    <citation type="submission" date="2018-07" db="EMBL/GenBank/DDBJ databases">
        <title>Pontibacter sp. 2b14 genomic sequence and assembly.</title>
        <authorList>
            <person name="Du Z.-J."/>
        </authorList>
    </citation>
    <scope>NUCLEOTIDE SEQUENCE [LARGE SCALE GENOMIC DNA]</scope>
    <source>
        <strain evidence="2 3">2b14</strain>
    </source>
</reference>